<keyword evidence="2" id="KW-1185">Reference proteome</keyword>
<name>A0ABD3TUJ7_9LAMI</name>
<dbReference type="EMBL" id="JBJXBP010000003">
    <property type="protein sequence ID" value="KAL3840767.1"/>
    <property type="molecule type" value="Genomic_DNA"/>
</dbReference>
<comment type="caution">
    <text evidence="1">The sequence shown here is derived from an EMBL/GenBank/DDBJ whole genome shotgun (WGS) entry which is preliminary data.</text>
</comment>
<organism evidence="1 2">
    <name type="scientific">Penstemon smallii</name>
    <dbReference type="NCBI Taxonomy" id="265156"/>
    <lineage>
        <taxon>Eukaryota</taxon>
        <taxon>Viridiplantae</taxon>
        <taxon>Streptophyta</taxon>
        <taxon>Embryophyta</taxon>
        <taxon>Tracheophyta</taxon>
        <taxon>Spermatophyta</taxon>
        <taxon>Magnoliopsida</taxon>
        <taxon>eudicotyledons</taxon>
        <taxon>Gunneridae</taxon>
        <taxon>Pentapetalae</taxon>
        <taxon>asterids</taxon>
        <taxon>lamiids</taxon>
        <taxon>Lamiales</taxon>
        <taxon>Plantaginaceae</taxon>
        <taxon>Cheloneae</taxon>
        <taxon>Penstemon</taxon>
    </lineage>
</organism>
<dbReference type="Proteomes" id="UP001634393">
    <property type="component" value="Unassembled WGS sequence"/>
</dbReference>
<evidence type="ECO:0000313" key="1">
    <source>
        <dbReference type="EMBL" id="KAL3840767.1"/>
    </source>
</evidence>
<evidence type="ECO:0000313" key="2">
    <source>
        <dbReference type="Proteomes" id="UP001634393"/>
    </source>
</evidence>
<accession>A0ABD3TUJ7</accession>
<dbReference type="AlphaFoldDB" id="A0ABD3TUJ7"/>
<gene>
    <name evidence="1" type="ORF">ACJIZ3_025358</name>
</gene>
<sequence>MRSLTIGVLWSRTNGSALSFPQSEIFKHLKRGIIFKPSSPFPLIKSHSSQLSIFENFNFFNFGNAVKFESFTFIPKNSSPRNFKFLIPSISIKITQFGQSFRKSFCRLVNFGIQLAFIASSALATHPSPSILRNPRRLLRWPNPSTPHVAVNLLTSTSTALMDLNVLVARNFLWVPNLGENRTRPK</sequence>
<reference evidence="1 2" key="1">
    <citation type="submission" date="2024-12" db="EMBL/GenBank/DDBJ databases">
        <title>The unique morphological basis and parallel evolutionary history of personate flowers in Penstemon.</title>
        <authorList>
            <person name="Depatie T.H."/>
            <person name="Wessinger C.A."/>
        </authorList>
    </citation>
    <scope>NUCLEOTIDE SEQUENCE [LARGE SCALE GENOMIC DNA]</scope>
    <source>
        <strain evidence="1">WTNN_2</strain>
        <tissue evidence="1">Leaf</tissue>
    </source>
</reference>
<proteinExistence type="predicted"/>
<protein>
    <submittedName>
        <fullName evidence="1">Uncharacterized protein</fullName>
    </submittedName>
</protein>